<keyword evidence="4" id="KW-1185">Reference proteome</keyword>
<dbReference type="Pfam" id="PF03662">
    <property type="entry name" value="Glyco_hydro_79n"/>
    <property type="match status" value="1"/>
</dbReference>
<dbReference type="GO" id="GO:0016020">
    <property type="term" value="C:membrane"/>
    <property type="evidence" value="ECO:0007669"/>
    <property type="project" value="InterPro"/>
</dbReference>
<evidence type="ECO:0000256" key="1">
    <source>
        <dbReference type="ARBA" id="ARBA00009800"/>
    </source>
</evidence>
<feature type="chain" id="PRO_5003104300" evidence="2">
    <location>
        <begin position="20"/>
        <end position="442"/>
    </location>
</feature>
<evidence type="ECO:0000256" key="2">
    <source>
        <dbReference type="SAM" id="SignalP"/>
    </source>
</evidence>
<proteinExistence type="inferred from homology"/>
<accession>D7MXX9</accession>
<dbReference type="InterPro" id="IPR005199">
    <property type="entry name" value="Glyco_hydro_79"/>
</dbReference>
<reference evidence="4" key="1">
    <citation type="journal article" date="2011" name="Nat. Genet.">
        <title>The Arabidopsis lyrata genome sequence and the basis of rapid genome size change.</title>
        <authorList>
            <person name="Hu T.T."/>
            <person name="Pattyn P."/>
            <person name="Bakker E.G."/>
            <person name="Cao J."/>
            <person name="Cheng J.-F."/>
            <person name="Clark R.M."/>
            <person name="Fahlgren N."/>
            <person name="Fawcett J.A."/>
            <person name="Grimwood J."/>
            <person name="Gundlach H."/>
            <person name="Haberer G."/>
            <person name="Hollister J.D."/>
            <person name="Ossowski S."/>
            <person name="Ottilar R.P."/>
            <person name="Salamov A.A."/>
            <person name="Schneeberger K."/>
            <person name="Spannagl M."/>
            <person name="Wang X."/>
            <person name="Yang L."/>
            <person name="Nasrallah M.E."/>
            <person name="Bergelson J."/>
            <person name="Carrington J.C."/>
            <person name="Gaut B.S."/>
            <person name="Schmutz J."/>
            <person name="Mayer K.F.X."/>
            <person name="Van de Peer Y."/>
            <person name="Grigoriev I.V."/>
            <person name="Nordborg M."/>
            <person name="Weigel D."/>
            <person name="Guo Y.-L."/>
        </authorList>
    </citation>
    <scope>NUCLEOTIDE SEQUENCE [LARGE SCALE GENOMIC DNA]</scope>
    <source>
        <strain evidence="4">cv. MN47</strain>
    </source>
</reference>
<organism evidence="4">
    <name type="scientific">Arabidopsis lyrata subsp. lyrata</name>
    <name type="common">Lyre-leaved rock-cress</name>
    <dbReference type="NCBI Taxonomy" id="81972"/>
    <lineage>
        <taxon>Eukaryota</taxon>
        <taxon>Viridiplantae</taxon>
        <taxon>Streptophyta</taxon>
        <taxon>Embryophyta</taxon>
        <taxon>Tracheophyta</taxon>
        <taxon>Spermatophyta</taxon>
        <taxon>Magnoliopsida</taxon>
        <taxon>eudicotyledons</taxon>
        <taxon>Gunneridae</taxon>
        <taxon>Pentapetalae</taxon>
        <taxon>rosids</taxon>
        <taxon>malvids</taxon>
        <taxon>Brassicales</taxon>
        <taxon>Brassicaceae</taxon>
        <taxon>Camelineae</taxon>
        <taxon>Arabidopsis</taxon>
    </lineage>
</organism>
<keyword evidence="2" id="KW-0732">Signal</keyword>
<dbReference type="Gene3D" id="3.20.20.80">
    <property type="entry name" value="Glycosidases"/>
    <property type="match status" value="1"/>
</dbReference>
<evidence type="ECO:0000313" key="3">
    <source>
        <dbReference type="EMBL" id="EFH38603.1"/>
    </source>
</evidence>
<dbReference type="InterPro" id="IPR017853">
    <property type="entry name" value="GH"/>
</dbReference>
<gene>
    <name evidence="3" type="ORF">ARALYDRAFT_497509</name>
</gene>
<dbReference type="PANTHER" id="PTHR14363:SF37">
    <property type="entry name" value="HEPARANASE-LIKE PROTEIN 2"/>
    <property type="match status" value="1"/>
</dbReference>
<feature type="non-terminal residue" evidence="3">
    <location>
        <position position="442"/>
    </location>
</feature>
<dbReference type="PANTHER" id="PTHR14363">
    <property type="entry name" value="HEPARANASE-RELATED"/>
    <property type="match status" value="1"/>
</dbReference>
<feature type="signal peptide" evidence="2">
    <location>
        <begin position="1"/>
        <end position="19"/>
    </location>
</feature>
<dbReference type="GO" id="GO:0004566">
    <property type="term" value="F:beta-glucuronidase activity"/>
    <property type="evidence" value="ECO:0007669"/>
    <property type="project" value="TreeGrafter"/>
</dbReference>
<dbReference type="HOGENOM" id="CLU_021823_3_0_1"/>
<dbReference type="SUPFAM" id="SSF51445">
    <property type="entry name" value="(Trans)glycosidases"/>
    <property type="match status" value="1"/>
</dbReference>
<dbReference type="eggNOG" id="ENOG502QQST">
    <property type="taxonomic scope" value="Eukaryota"/>
</dbReference>
<evidence type="ECO:0000313" key="4">
    <source>
        <dbReference type="Proteomes" id="UP000008694"/>
    </source>
</evidence>
<dbReference type="AlphaFoldDB" id="D7MXX9"/>
<dbReference type="STRING" id="81972.D7MXX9"/>
<dbReference type="GO" id="GO:0009505">
    <property type="term" value="C:plant-type cell wall"/>
    <property type="evidence" value="ECO:0007669"/>
    <property type="project" value="TreeGrafter"/>
</dbReference>
<dbReference type="Proteomes" id="UP000008694">
    <property type="component" value="Unassembled WGS sequence"/>
</dbReference>
<sequence>MGFKVVFLISLFLLPVTFGSNMERTTLVIDGGHGIAETDENFVCATLDWWPPEKCNYDQCPWGYASLINLNLSSPLLAKAFQAFRTLRIRIGASLQDQVIYDVGDLKTPCTQFEKTDDGLFGFYKGCLYMKRWDELNRFFHATGAIVTFGLDALHGRDKLNGTAWGGDWDHTNTQDFMTTQSQRLSGSGIWASVSVELDGKDLILLKDVINNVYKNSRTRPLVVAPGGFFEEKWYSELLRLSGPGVLDVLTHHIYNLGPGNDPMLVNRILDPNYLSGISGTFANVNRTIQEHGPWAAAWVGEAGGAFNSGGRQVSETFINSFCSVFRRSITPKYTADKLWLEVSTVCSKRKRLFPIQITTGNALLWHRLMGKGVLGVQTTASEYLRAYVHCSKRRAGITILLINLSKNTTFTVAVSNGVNVVLQADTMKRNLFWNTQEQGFL</sequence>
<dbReference type="Gramene" id="fgenesh2_kg.665__2__AT5G61250.2">
    <property type="protein sequence ID" value="fgenesh2_kg.665__2__AT5G61250.2"/>
    <property type="gene ID" value="fgenesh2_kg.665__2__AT5G61250.2"/>
</dbReference>
<comment type="similarity">
    <text evidence="1">Belongs to the glycosyl hydrolase 79 family.</text>
</comment>
<protein>
    <submittedName>
        <fullName evidence="3">Uncharacterized protein</fullName>
    </submittedName>
</protein>
<dbReference type="EMBL" id="GL349135">
    <property type="protein sequence ID" value="EFH38603.1"/>
    <property type="molecule type" value="Genomic_DNA"/>
</dbReference>
<name>D7MXX9_ARALL</name>